<dbReference type="GO" id="GO:0035556">
    <property type="term" value="P:intracellular signal transduction"/>
    <property type="evidence" value="ECO:0007669"/>
    <property type="project" value="InterPro"/>
</dbReference>
<dbReference type="PROSITE" id="PS51113">
    <property type="entry name" value="ZF_BTK"/>
    <property type="match status" value="1"/>
</dbReference>
<evidence type="ECO:0000259" key="6">
    <source>
        <dbReference type="PROSITE" id="PS50003"/>
    </source>
</evidence>
<feature type="domain" description="PH" evidence="6">
    <location>
        <begin position="38"/>
        <end position="147"/>
    </location>
</feature>
<keyword evidence="8" id="KW-1185">Reference proteome</keyword>
<evidence type="ECO:0000256" key="4">
    <source>
        <dbReference type="PROSITE-ProRule" id="PRU00432"/>
    </source>
</evidence>
<dbReference type="Pfam" id="PF00169">
    <property type="entry name" value="PH"/>
    <property type="match status" value="1"/>
</dbReference>
<feature type="region of interest" description="Disordered" evidence="5">
    <location>
        <begin position="303"/>
        <end position="346"/>
    </location>
</feature>
<dbReference type="Gene3D" id="2.30.29.30">
    <property type="entry name" value="Pleckstrin-homology domain (PH domain)/Phosphotyrosine-binding domain (PTB)"/>
    <property type="match status" value="1"/>
</dbReference>
<dbReference type="SMART" id="SM00233">
    <property type="entry name" value="PH"/>
    <property type="match status" value="1"/>
</dbReference>
<feature type="compositionally biased region" description="Basic and acidic residues" evidence="5">
    <location>
        <begin position="313"/>
        <end position="325"/>
    </location>
</feature>
<sequence>MPLSHKKSARLVLWLAGEAVDVYMERSRSYSGNVPSNGSVKIGGLWKRSQGLSRFTRPNYRHRVFILTENALSYYSGTVDRVGQLKGRVALDAITAVEFVQESAFNLPHTFQVVYTTKKSGFVILYVTSTDSIECSDWIATLRQVCYFNKEMMMHYHPGALLRNCWSCCKQTGKTSLGCQPTYHLLTRSSSRYAQMRRKDTLTSSQGSQGRRSKSSSVPREERMSQTPVPGARMEEEGGGSGSGRGLSNSCFDLTRRQIQNSFRASLCVYGRWVSLQQSAVHRALDQHGLHYSHPSLIVRVCHSPRSSPPHTPHGEDRGRGEVTSRRCRGKSGWSQEKQSPDCSRVYSDHSVQTDISLV</sequence>
<evidence type="ECO:0000256" key="1">
    <source>
        <dbReference type="ARBA" id="ARBA00022723"/>
    </source>
</evidence>
<dbReference type="AlphaFoldDB" id="A0AA35RL68"/>
<feature type="region of interest" description="Disordered" evidence="5">
    <location>
        <begin position="194"/>
        <end position="246"/>
    </location>
</feature>
<proteinExistence type="predicted"/>
<keyword evidence="1" id="KW-0479">Metal-binding</keyword>
<dbReference type="EMBL" id="CASHTH010001211">
    <property type="protein sequence ID" value="CAI8012738.1"/>
    <property type="molecule type" value="Genomic_DNA"/>
</dbReference>
<gene>
    <name evidence="7" type="ORF">GBAR_LOCUS8143</name>
</gene>
<keyword evidence="3" id="KW-0862">Zinc</keyword>
<keyword evidence="2 4" id="KW-0863">Zinc-finger</keyword>
<feature type="compositionally biased region" description="Polar residues" evidence="5">
    <location>
        <begin position="333"/>
        <end position="342"/>
    </location>
</feature>
<dbReference type="SMART" id="SM00107">
    <property type="entry name" value="BTK"/>
    <property type="match status" value="1"/>
</dbReference>
<dbReference type="InterPro" id="IPR001849">
    <property type="entry name" value="PH_domain"/>
</dbReference>
<dbReference type="InterPro" id="IPR001562">
    <property type="entry name" value="Znf_Btk_motif"/>
</dbReference>
<dbReference type="GO" id="GO:0008270">
    <property type="term" value="F:zinc ion binding"/>
    <property type="evidence" value="ECO:0007669"/>
    <property type="project" value="UniProtKB-KW"/>
</dbReference>
<evidence type="ECO:0000313" key="8">
    <source>
        <dbReference type="Proteomes" id="UP001174909"/>
    </source>
</evidence>
<comment type="caution">
    <text evidence="7">The sequence shown here is derived from an EMBL/GenBank/DDBJ whole genome shotgun (WGS) entry which is preliminary data.</text>
</comment>
<reference evidence="7" key="1">
    <citation type="submission" date="2023-03" db="EMBL/GenBank/DDBJ databases">
        <authorList>
            <person name="Steffen K."/>
            <person name="Cardenas P."/>
        </authorList>
    </citation>
    <scope>NUCLEOTIDE SEQUENCE</scope>
</reference>
<organism evidence="7 8">
    <name type="scientific">Geodia barretti</name>
    <name type="common">Barrett's horny sponge</name>
    <dbReference type="NCBI Taxonomy" id="519541"/>
    <lineage>
        <taxon>Eukaryota</taxon>
        <taxon>Metazoa</taxon>
        <taxon>Porifera</taxon>
        <taxon>Demospongiae</taxon>
        <taxon>Heteroscleromorpha</taxon>
        <taxon>Tetractinellida</taxon>
        <taxon>Astrophorina</taxon>
        <taxon>Geodiidae</taxon>
        <taxon>Geodia</taxon>
    </lineage>
</organism>
<evidence type="ECO:0000256" key="5">
    <source>
        <dbReference type="SAM" id="MobiDB-lite"/>
    </source>
</evidence>
<dbReference type="Proteomes" id="UP001174909">
    <property type="component" value="Unassembled WGS sequence"/>
</dbReference>
<dbReference type="SUPFAM" id="SSF50729">
    <property type="entry name" value="PH domain-like"/>
    <property type="match status" value="1"/>
</dbReference>
<name>A0AA35RL68_GEOBA</name>
<dbReference type="PROSITE" id="PS50003">
    <property type="entry name" value="PH_DOMAIN"/>
    <property type="match status" value="1"/>
</dbReference>
<dbReference type="InterPro" id="IPR011993">
    <property type="entry name" value="PH-like_dom_sf"/>
</dbReference>
<evidence type="ECO:0000313" key="7">
    <source>
        <dbReference type="EMBL" id="CAI8012738.1"/>
    </source>
</evidence>
<evidence type="ECO:0000256" key="2">
    <source>
        <dbReference type="ARBA" id="ARBA00022771"/>
    </source>
</evidence>
<protein>
    <submittedName>
        <fullName evidence="7">Ras GTPase-activating protein 2</fullName>
    </submittedName>
</protein>
<dbReference type="Pfam" id="PF00779">
    <property type="entry name" value="BTK"/>
    <property type="match status" value="1"/>
</dbReference>
<evidence type="ECO:0000256" key="3">
    <source>
        <dbReference type="ARBA" id="ARBA00022833"/>
    </source>
</evidence>
<accession>A0AA35RL68</accession>